<proteinExistence type="predicted"/>
<evidence type="ECO:0000313" key="1">
    <source>
        <dbReference type="EMBL" id="CAG8729783.1"/>
    </source>
</evidence>
<accession>A0A9N9NGS2</accession>
<dbReference type="EMBL" id="CAJVQA010014218">
    <property type="protein sequence ID" value="CAG8729783.1"/>
    <property type="molecule type" value="Genomic_DNA"/>
</dbReference>
<evidence type="ECO:0000313" key="2">
    <source>
        <dbReference type="Proteomes" id="UP000789759"/>
    </source>
</evidence>
<sequence>MVVSHNHHWIDKFSAIIRINIKKHSSNSINVYKRIIDQTGYIEYQVFGPDEPNPARFNVNQ</sequence>
<comment type="caution">
    <text evidence="1">The sequence shown here is derived from an EMBL/GenBank/DDBJ whole genome shotgun (WGS) entry which is preliminary data.</text>
</comment>
<protein>
    <submittedName>
        <fullName evidence="1">23267_t:CDS:1</fullName>
    </submittedName>
</protein>
<dbReference type="Proteomes" id="UP000789759">
    <property type="component" value="Unassembled WGS sequence"/>
</dbReference>
<dbReference type="AlphaFoldDB" id="A0A9N9NGS2"/>
<reference evidence="1" key="1">
    <citation type="submission" date="2021-06" db="EMBL/GenBank/DDBJ databases">
        <authorList>
            <person name="Kallberg Y."/>
            <person name="Tangrot J."/>
            <person name="Rosling A."/>
        </authorList>
    </citation>
    <scope>NUCLEOTIDE SEQUENCE</scope>
    <source>
        <strain evidence="1">FL966</strain>
    </source>
</reference>
<keyword evidence="2" id="KW-1185">Reference proteome</keyword>
<name>A0A9N9NGS2_9GLOM</name>
<organism evidence="1 2">
    <name type="scientific">Cetraspora pellucida</name>
    <dbReference type="NCBI Taxonomy" id="1433469"/>
    <lineage>
        <taxon>Eukaryota</taxon>
        <taxon>Fungi</taxon>
        <taxon>Fungi incertae sedis</taxon>
        <taxon>Mucoromycota</taxon>
        <taxon>Glomeromycotina</taxon>
        <taxon>Glomeromycetes</taxon>
        <taxon>Diversisporales</taxon>
        <taxon>Gigasporaceae</taxon>
        <taxon>Cetraspora</taxon>
    </lineage>
</organism>
<gene>
    <name evidence="1" type="ORF">CPELLU_LOCUS13422</name>
</gene>